<keyword evidence="4" id="KW-0808">Transferase</keyword>
<dbReference type="EC" id="2.4.1.-" evidence="10"/>
<evidence type="ECO:0000256" key="7">
    <source>
        <dbReference type="ARBA" id="ARBA00022989"/>
    </source>
</evidence>
<keyword evidence="7" id="KW-1133">Transmembrane helix</keyword>
<evidence type="ECO:0000313" key="11">
    <source>
        <dbReference type="EMBL" id="KAL1520113.1"/>
    </source>
</evidence>
<keyword evidence="9" id="KW-0472">Membrane</keyword>
<keyword evidence="5" id="KW-0812">Transmembrane</keyword>
<evidence type="ECO:0000256" key="1">
    <source>
        <dbReference type="ARBA" id="ARBA00004323"/>
    </source>
</evidence>
<protein>
    <recommendedName>
        <fullName evidence="10">Hexosyltransferase</fullName>
        <ecNumber evidence="10">2.4.1.-</ecNumber>
    </recommendedName>
</protein>
<comment type="similarity">
    <text evidence="2 10">Belongs to the glycosyltransferase 31 family.</text>
</comment>
<sequence length="442" mass="49443">MESPEPLLLAIGVVSAPSFFERRMGVRASWMRWPEARRAAPVLTRFVVRSLGAPSRLRTLLALEASHHNDLLRVPVRWDESRVKGPVLCLAAWLVHAARHHRAARFVAKVDDDVYVHLPDLLRSLRPLHAAEAVQLGKLAWFHWHADIFEHEGFGWTYGQAHVAGRRCRSEPNASACAGPFPFATGFLQLLSAPLARFLAGSRVMDDDVRRLAAMEHVRKRNGAAQRMVMEDVWLGSLLHRASPPLPIRHVTFSELNAPTFVSDEWGFRATRTALLVHLRVKAAGRMLALHDFMTSAEHCGCATRLLCRQGCPAFLSEGERREASLVRALRGLRRHARLPEAILSRAATSGTISSRENRFCAGAQHAAHFCRIVPDAPPRSCCVCCGRHGECAWRNVSLGAVDFMPRVRQRALALRTRRLLNSSEAARYFKAQVRDQAHPDS</sequence>
<dbReference type="AlphaFoldDB" id="A0AB34JF64"/>
<dbReference type="Pfam" id="PF01762">
    <property type="entry name" value="Galactosyl_T"/>
    <property type="match status" value="1"/>
</dbReference>
<gene>
    <name evidence="11" type="ORF">AB1Y20_023585</name>
</gene>
<evidence type="ECO:0000256" key="2">
    <source>
        <dbReference type="ARBA" id="ARBA00008661"/>
    </source>
</evidence>
<dbReference type="Proteomes" id="UP001515480">
    <property type="component" value="Unassembled WGS sequence"/>
</dbReference>
<dbReference type="Gene3D" id="3.90.550.50">
    <property type="match status" value="1"/>
</dbReference>
<dbReference type="InterPro" id="IPR002659">
    <property type="entry name" value="Glyco_trans_31"/>
</dbReference>
<dbReference type="EMBL" id="JBGBPQ010000009">
    <property type="protein sequence ID" value="KAL1520113.1"/>
    <property type="molecule type" value="Genomic_DNA"/>
</dbReference>
<keyword evidence="6" id="KW-0735">Signal-anchor</keyword>
<evidence type="ECO:0000256" key="4">
    <source>
        <dbReference type="ARBA" id="ARBA00022679"/>
    </source>
</evidence>
<dbReference type="PANTHER" id="PTHR11214:SF3">
    <property type="entry name" value="BETA-1,3-GALACTOSYLTRANSFERASE 6"/>
    <property type="match status" value="1"/>
</dbReference>
<dbReference type="GO" id="GO:0016758">
    <property type="term" value="F:hexosyltransferase activity"/>
    <property type="evidence" value="ECO:0007669"/>
    <property type="project" value="InterPro"/>
</dbReference>
<comment type="caution">
    <text evidence="11">The sequence shown here is derived from an EMBL/GenBank/DDBJ whole genome shotgun (WGS) entry which is preliminary data.</text>
</comment>
<keyword evidence="12" id="KW-1185">Reference proteome</keyword>
<evidence type="ECO:0000256" key="8">
    <source>
        <dbReference type="ARBA" id="ARBA00023034"/>
    </source>
</evidence>
<reference evidence="11 12" key="1">
    <citation type="journal article" date="2024" name="Science">
        <title>Giant polyketide synthase enzymes in the biosynthesis of giant marine polyether toxins.</title>
        <authorList>
            <person name="Fallon T.R."/>
            <person name="Shende V.V."/>
            <person name="Wierzbicki I.H."/>
            <person name="Pendleton A.L."/>
            <person name="Watervoot N.F."/>
            <person name="Auber R.P."/>
            <person name="Gonzalez D.J."/>
            <person name="Wisecaver J.H."/>
            <person name="Moore B.S."/>
        </authorList>
    </citation>
    <scope>NUCLEOTIDE SEQUENCE [LARGE SCALE GENOMIC DNA]</scope>
    <source>
        <strain evidence="11 12">12B1</strain>
    </source>
</reference>
<comment type="subcellular location">
    <subcellularLocation>
        <location evidence="1 10">Golgi apparatus membrane</location>
        <topology evidence="1 10">Single-pass type II membrane protein</topology>
    </subcellularLocation>
</comment>
<name>A0AB34JF64_PRYPA</name>
<keyword evidence="8 10" id="KW-0333">Golgi apparatus</keyword>
<evidence type="ECO:0000256" key="3">
    <source>
        <dbReference type="ARBA" id="ARBA00022676"/>
    </source>
</evidence>
<evidence type="ECO:0000256" key="10">
    <source>
        <dbReference type="RuleBase" id="RU363063"/>
    </source>
</evidence>
<evidence type="ECO:0000256" key="9">
    <source>
        <dbReference type="ARBA" id="ARBA00023136"/>
    </source>
</evidence>
<dbReference type="GO" id="GO:0000139">
    <property type="term" value="C:Golgi membrane"/>
    <property type="evidence" value="ECO:0007669"/>
    <property type="project" value="UniProtKB-SubCell"/>
</dbReference>
<evidence type="ECO:0000256" key="6">
    <source>
        <dbReference type="ARBA" id="ARBA00022968"/>
    </source>
</evidence>
<organism evidence="11 12">
    <name type="scientific">Prymnesium parvum</name>
    <name type="common">Toxic golden alga</name>
    <dbReference type="NCBI Taxonomy" id="97485"/>
    <lineage>
        <taxon>Eukaryota</taxon>
        <taxon>Haptista</taxon>
        <taxon>Haptophyta</taxon>
        <taxon>Prymnesiophyceae</taxon>
        <taxon>Prymnesiales</taxon>
        <taxon>Prymnesiaceae</taxon>
        <taxon>Prymnesium</taxon>
    </lineage>
</organism>
<keyword evidence="3 10" id="KW-0328">Glycosyltransferase</keyword>
<accession>A0AB34JF64</accession>
<proteinExistence type="inferred from homology"/>
<dbReference type="PANTHER" id="PTHR11214">
    <property type="entry name" value="BETA-1,3-N-ACETYLGLUCOSAMINYLTRANSFERASE"/>
    <property type="match status" value="1"/>
</dbReference>
<evidence type="ECO:0000256" key="5">
    <source>
        <dbReference type="ARBA" id="ARBA00022692"/>
    </source>
</evidence>
<evidence type="ECO:0000313" key="12">
    <source>
        <dbReference type="Proteomes" id="UP001515480"/>
    </source>
</evidence>